<evidence type="ECO:0000313" key="6">
    <source>
        <dbReference type="EMBL" id="KAJ8902976.1"/>
    </source>
</evidence>
<dbReference type="GO" id="GO:0006887">
    <property type="term" value="P:exocytosis"/>
    <property type="evidence" value="ECO:0007669"/>
    <property type="project" value="UniProtKB-KW"/>
</dbReference>
<keyword evidence="2 4" id="KW-0813">Transport</keyword>
<evidence type="ECO:0000313" key="7">
    <source>
        <dbReference type="Proteomes" id="UP001157974"/>
    </source>
</evidence>
<evidence type="ECO:0000256" key="3">
    <source>
        <dbReference type="ARBA" id="ARBA00022483"/>
    </source>
</evidence>
<name>A0AAV8UKE7_9RHOD</name>
<keyword evidence="7" id="KW-1185">Reference proteome</keyword>
<dbReference type="GO" id="GO:0015031">
    <property type="term" value="P:protein transport"/>
    <property type="evidence" value="ECO:0007669"/>
    <property type="project" value="UniProtKB-KW"/>
</dbReference>
<reference evidence="6 7" key="1">
    <citation type="journal article" date="2023" name="Nat. Commun.">
        <title>Origin of minicircular mitochondrial genomes in red algae.</title>
        <authorList>
            <person name="Lee Y."/>
            <person name="Cho C.H."/>
            <person name="Lee Y.M."/>
            <person name="Park S.I."/>
            <person name="Yang J.H."/>
            <person name="West J.A."/>
            <person name="Bhattacharya D."/>
            <person name="Yoon H.S."/>
        </authorList>
    </citation>
    <scope>NUCLEOTIDE SEQUENCE [LARGE SCALE GENOMIC DNA]</scope>
    <source>
        <strain evidence="6 7">CCMP1338</strain>
        <tissue evidence="6">Whole cell</tissue>
    </source>
</reference>
<dbReference type="PANTHER" id="PTHR13043">
    <property type="entry name" value="EXOCYST COMPLEX COMPONENT SEC5"/>
    <property type="match status" value="1"/>
</dbReference>
<dbReference type="GO" id="GO:0000145">
    <property type="term" value="C:exocyst"/>
    <property type="evidence" value="ECO:0007669"/>
    <property type="project" value="UniProtKB-UniRule"/>
</dbReference>
<evidence type="ECO:0000256" key="1">
    <source>
        <dbReference type="ARBA" id="ARBA00010578"/>
    </source>
</evidence>
<evidence type="ECO:0000256" key="2">
    <source>
        <dbReference type="ARBA" id="ARBA00022448"/>
    </source>
</evidence>
<dbReference type="PANTHER" id="PTHR13043:SF1">
    <property type="entry name" value="EXOCYST COMPLEX COMPONENT 2"/>
    <property type="match status" value="1"/>
</dbReference>
<dbReference type="Proteomes" id="UP001157974">
    <property type="component" value="Unassembled WGS sequence"/>
</dbReference>
<dbReference type="GO" id="GO:0006893">
    <property type="term" value="P:Golgi to plasma membrane transport"/>
    <property type="evidence" value="ECO:0007669"/>
    <property type="project" value="UniProtKB-UniRule"/>
</dbReference>
<comment type="function">
    <text evidence="4">Component of the exocyst complex involved in the docking of exocytic vesicles with fusion sites on the plasma membrane.</text>
</comment>
<evidence type="ECO:0000256" key="4">
    <source>
        <dbReference type="RuleBase" id="RU365069"/>
    </source>
</evidence>
<protein>
    <recommendedName>
        <fullName evidence="4">Exocyst complex component</fullName>
    </recommendedName>
</protein>
<dbReference type="AlphaFoldDB" id="A0AAV8UKE7"/>
<dbReference type="Pfam" id="PF15469">
    <property type="entry name" value="Sec5"/>
    <property type="match status" value="1"/>
</dbReference>
<gene>
    <name evidence="6" type="ORF">NDN08_006293</name>
</gene>
<accession>A0AAV8UKE7</accession>
<evidence type="ECO:0000259" key="5">
    <source>
        <dbReference type="Pfam" id="PF15469"/>
    </source>
</evidence>
<organism evidence="6 7">
    <name type="scientific">Rhodosorus marinus</name>
    <dbReference type="NCBI Taxonomy" id="101924"/>
    <lineage>
        <taxon>Eukaryota</taxon>
        <taxon>Rhodophyta</taxon>
        <taxon>Stylonematophyceae</taxon>
        <taxon>Stylonematales</taxon>
        <taxon>Stylonemataceae</taxon>
        <taxon>Rhodosorus</taxon>
    </lineage>
</organism>
<sequence>MNEESEDCERNEIVQEILYRQLSIGGVQSDARRDDVLGLGKINFENLTRLTSAWTIEKRRRGEDHQITDSERRSVDPSRREFDSEGYLSCFHYLTTALELRRGQAILLRLIERESQEIHNSVRENLHWLVHYFKLVGHEGATKSGSIKDAQVSLESKVTKLRERFPELPNRRKRIENLSKVEDLVQSHSYLFDLPRRLRQGFDPKDVQDIVDDYQKAVRWIRAQDEAELTSKIAKEVNRAMNEYLERQNKILCDPSVSTEELESIVVPLELLFTDQDFLSRLIDARCSTLVSRLRRIRGILAINSSRGATEDRFLFRPVDVRLVAQDRLMFERKEDYLGYNLNGYDTVVENAVVVVGLLAGSFRDGLGSCWDVASIAYNRGAFRESTRGLVTIREVFQEFFEAVIIAVFPSRLQGANLVSREVAVEIRESVQLARQLGAGVLLTPLLALADEIVVALIVKVSSSTLRLAEELGTMYRAEPEMLSEQLVLLVKDAVAEVIGLSDGRTATAEHHFVESSLKAPVLAATAVLKAAQEDSSTGGHLALVDGVYKLRTVALPCIEQELKSSFPDLDCSVGGQSNRVEIEALEAKIRSRFLACFEKKCKDLIFGGLVGVEELMSIGVLPRPYAKGLLLNLSVCFAQVQATKMSVSARDLCQAIVVSIASLFSEAVKSTSQPLGNMEKKQCRLEIDFVEEGLRRLLEGTTRQSSNQSALGQADSPFAGARSLISEGSSGRSRSELVETALASMSLVFHDAK</sequence>
<keyword evidence="3 4" id="KW-0268">Exocytosis</keyword>
<dbReference type="InterPro" id="IPR029175">
    <property type="entry name" value="EXOC2/Sec5"/>
</dbReference>
<feature type="domain" description="Exocyst complex component EXOC2/Sec5 N-terminal" evidence="5">
    <location>
        <begin position="67"/>
        <end position="268"/>
    </location>
</feature>
<comment type="similarity">
    <text evidence="1 4">Belongs to the SEC5 family.</text>
</comment>
<proteinExistence type="inferred from homology"/>
<keyword evidence="4" id="KW-0653">Protein transport</keyword>
<dbReference type="EMBL" id="JAMWBK010000008">
    <property type="protein sequence ID" value="KAJ8902976.1"/>
    <property type="molecule type" value="Genomic_DNA"/>
</dbReference>
<dbReference type="InterPro" id="IPR039481">
    <property type="entry name" value="EXOC2/Sec5_N_dom"/>
</dbReference>
<comment type="subunit">
    <text evidence="4">Component of the exocyst complex.</text>
</comment>
<comment type="caution">
    <text evidence="6">The sequence shown here is derived from an EMBL/GenBank/DDBJ whole genome shotgun (WGS) entry which is preliminary data.</text>
</comment>